<dbReference type="OrthoDB" id="3260094at2759"/>
<dbReference type="SUPFAM" id="SSF56112">
    <property type="entry name" value="Protein kinase-like (PK-like)"/>
    <property type="match status" value="1"/>
</dbReference>
<dbReference type="InterPro" id="IPR000719">
    <property type="entry name" value="Prot_kinase_dom"/>
</dbReference>
<feature type="compositionally biased region" description="Low complexity" evidence="1">
    <location>
        <begin position="77"/>
        <end position="90"/>
    </location>
</feature>
<dbReference type="InParanoid" id="A0A409W3M4"/>
<dbReference type="STRING" id="93625.A0A409W3M4"/>
<keyword evidence="4" id="KW-1185">Reference proteome</keyword>
<dbReference type="GO" id="GO:0005524">
    <property type="term" value="F:ATP binding"/>
    <property type="evidence" value="ECO:0007669"/>
    <property type="project" value="InterPro"/>
</dbReference>
<dbReference type="GO" id="GO:0004672">
    <property type="term" value="F:protein kinase activity"/>
    <property type="evidence" value="ECO:0007669"/>
    <property type="project" value="InterPro"/>
</dbReference>
<evidence type="ECO:0000259" key="2">
    <source>
        <dbReference type="PROSITE" id="PS50011"/>
    </source>
</evidence>
<dbReference type="PANTHER" id="PTHR38248">
    <property type="entry name" value="FUNK1 6"/>
    <property type="match status" value="1"/>
</dbReference>
<dbReference type="PANTHER" id="PTHR38248:SF2">
    <property type="entry name" value="FUNK1 11"/>
    <property type="match status" value="1"/>
</dbReference>
<dbReference type="PROSITE" id="PS50011">
    <property type="entry name" value="PROTEIN_KINASE_DOM"/>
    <property type="match status" value="1"/>
</dbReference>
<reference evidence="3 4" key="1">
    <citation type="journal article" date="2018" name="Evol. Lett.">
        <title>Horizontal gene cluster transfer increased hallucinogenic mushroom diversity.</title>
        <authorList>
            <person name="Reynolds H.T."/>
            <person name="Vijayakumar V."/>
            <person name="Gluck-Thaler E."/>
            <person name="Korotkin H.B."/>
            <person name="Matheny P.B."/>
            <person name="Slot J.C."/>
        </authorList>
    </citation>
    <scope>NUCLEOTIDE SEQUENCE [LARGE SCALE GENOMIC DNA]</scope>
    <source>
        <strain evidence="3 4">2631</strain>
    </source>
</reference>
<sequence>MSCTSPPVKVKHRLLSTFSSNKSSRSKLLPPPIARPTLKADHLLDSTCYSDCSSNSFDNCSDPSEGNSYEYFKNEDSIPSTPVSPSNPTNMPRRTNKSANVEHLGSQTAGNRETEYDWPTLPKPSYLTACLQPELYAPYLQSEFALKDGDIQSTIPLLSHTRIDSLKKEVLATVENSNLHIDAVTVDYNSLEWIRTKVFPDSDLPEPFKDDCLDNIPQIWNSENHTFVDFPQPENPRTMEHKVKRWLNHLANALGIQHGLIQAIEEGNVDKGSETNPNATPFHHKVAGAVPPTRPAPASTATLSSLLAPAAATATVPTHPAPAAAADNVHPAPAADIEPAPPQRQGIVASKAYDRVFTDVARNEAPSGGYLYRKPDIVLLGQSLNNFIMHNKLRPRWQQIEALVEVSTNKTKDTTISQLIEKAAVMLECQPHRRFVLGLAIKCPKGVEPLFTILLIDRSGVCWSGWGNLSRYNGIAFCRIIYGLTFGKPKLLGADTTMDISASGDVTNIRVNNKQFKVVKLIHSALALEGRGTHVFLVRAEDQSYYILKDSWILTEHSFSEINILTSIEATLKADSETEIQEHSSLHPCLVEFEEFPNDTTFPRRGRLSSSRTSNRIHRRIVTGPVGDPITSFRSRAEFVKVILDCVRWLKYLHLKCNLVHGDISINNLVIARVPPSPPATSSLPASTETRVPDTHIDAYGVVIDYDYARHQDSQTHHTSGTMPFMPITSLAPDLETKFVHGPNHDLESLLQTIFTVITFQDGPGKMRVDDGKMRFPLATWFNQATFDQLLHAKGFDIAAYERIKKCFAPYWKPFAPFVEQLYNATWPTIPTYPFESHAAHDQYINILETALVTLKKDEETPARYAPNPDPVPAPTTTNKRRAESSCYSEAKYQKLGGDDALKVRIARPLEIGALSAWC</sequence>
<feature type="region of interest" description="Disordered" evidence="1">
    <location>
        <begin position="862"/>
        <end position="885"/>
    </location>
</feature>
<feature type="region of interest" description="Disordered" evidence="1">
    <location>
        <begin position="68"/>
        <end position="117"/>
    </location>
</feature>
<name>A0A409W3M4_PSICY</name>
<dbReference type="InterPro" id="IPR011009">
    <property type="entry name" value="Kinase-like_dom_sf"/>
</dbReference>
<dbReference type="PROSITE" id="PS00109">
    <property type="entry name" value="PROTEIN_KINASE_TYR"/>
    <property type="match status" value="1"/>
</dbReference>
<dbReference type="Pfam" id="PF17667">
    <property type="entry name" value="Pkinase_fungal"/>
    <property type="match status" value="1"/>
</dbReference>
<dbReference type="InterPro" id="IPR008266">
    <property type="entry name" value="Tyr_kinase_AS"/>
</dbReference>
<dbReference type="EMBL" id="NHYD01003782">
    <property type="protein sequence ID" value="PPQ73082.1"/>
    <property type="molecule type" value="Genomic_DNA"/>
</dbReference>
<evidence type="ECO:0000313" key="4">
    <source>
        <dbReference type="Proteomes" id="UP000283269"/>
    </source>
</evidence>
<comment type="caution">
    <text evidence="3">The sequence shown here is derived from an EMBL/GenBank/DDBJ whole genome shotgun (WGS) entry which is preliminary data.</text>
</comment>
<accession>A0A409W3M4</accession>
<dbReference type="Gene3D" id="1.10.510.10">
    <property type="entry name" value="Transferase(Phosphotransferase) domain 1"/>
    <property type="match status" value="1"/>
</dbReference>
<protein>
    <recommendedName>
        <fullName evidence="2">Protein kinase domain-containing protein</fullName>
    </recommendedName>
</protein>
<organism evidence="3 4">
    <name type="scientific">Psilocybe cyanescens</name>
    <dbReference type="NCBI Taxonomy" id="93625"/>
    <lineage>
        <taxon>Eukaryota</taxon>
        <taxon>Fungi</taxon>
        <taxon>Dikarya</taxon>
        <taxon>Basidiomycota</taxon>
        <taxon>Agaricomycotina</taxon>
        <taxon>Agaricomycetes</taxon>
        <taxon>Agaricomycetidae</taxon>
        <taxon>Agaricales</taxon>
        <taxon>Agaricineae</taxon>
        <taxon>Strophariaceae</taxon>
        <taxon>Psilocybe</taxon>
    </lineage>
</organism>
<proteinExistence type="predicted"/>
<dbReference type="Proteomes" id="UP000283269">
    <property type="component" value="Unassembled WGS sequence"/>
</dbReference>
<evidence type="ECO:0000256" key="1">
    <source>
        <dbReference type="SAM" id="MobiDB-lite"/>
    </source>
</evidence>
<dbReference type="InterPro" id="IPR040976">
    <property type="entry name" value="Pkinase_fungal"/>
</dbReference>
<gene>
    <name evidence="3" type="ORF">CVT25_007904</name>
</gene>
<feature type="domain" description="Protein kinase" evidence="2">
    <location>
        <begin position="486"/>
        <end position="836"/>
    </location>
</feature>
<evidence type="ECO:0000313" key="3">
    <source>
        <dbReference type="EMBL" id="PPQ73082.1"/>
    </source>
</evidence>
<dbReference type="AlphaFoldDB" id="A0A409W3M4"/>